<dbReference type="AlphaFoldDB" id="A0AAW2YKU3"/>
<comment type="similarity">
    <text evidence="2 6">Belongs to the profilin family.</text>
</comment>
<comment type="subcellular location">
    <subcellularLocation>
        <location evidence="1">Cytoplasm</location>
        <location evidence="1">Cytoskeleton</location>
    </subcellularLocation>
</comment>
<dbReference type="InterPro" id="IPR036140">
    <property type="entry name" value="PFN_sf"/>
</dbReference>
<evidence type="ECO:0000313" key="8">
    <source>
        <dbReference type="Proteomes" id="UP001431209"/>
    </source>
</evidence>
<dbReference type="SUPFAM" id="SSF55770">
    <property type="entry name" value="Profilin (actin-binding protein)"/>
    <property type="match status" value="1"/>
</dbReference>
<sequence length="134" mass="15107">MTSWTQLLNEDLMSTNHVTHALLVGTDGTVWADSGNWSSLVNGGIIDDVFLNKIVTGFENRQELYDSGIDVEETHFYITNIMDDYICGKKGVQGLYIYKSKTALLLCMYGLDQQPGEALIVTENFTRYLIEQDL</sequence>
<comment type="caution">
    <text evidence="7">The sequence shown here is derived from an EMBL/GenBank/DDBJ whole genome shotgun (WGS) entry which is preliminary data.</text>
</comment>
<dbReference type="PANTHER" id="PTHR11604">
    <property type="entry name" value="PROFILIN"/>
    <property type="match status" value="1"/>
</dbReference>
<accession>A0AAW2YKU3</accession>
<dbReference type="SMART" id="SM00392">
    <property type="entry name" value="PROF"/>
    <property type="match status" value="1"/>
</dbReference>
<dbReference type="EMBL" id="JAOPGA020000184">
    <property type="protein sequence ID" value="KAL0477480.1"/>
    <property type="molecule type" value="Genomic_DNA"/>
</dbReference>
<dbReference type="GO" id="GO:0005938">
    <property type="term" value="C:cell cortex"/>
    <property type="evidence" value="ECO:0007669"/>
    <property type="project" value="TreeGrafter"/>
</dbReference>
<evidence type="ECO:0000256" key="3">
    <source>
        <dbReference type="ARBA" id="ARBA00022490"/>
    </source>
</evidence>
<evidence type="ECO:0000256" key="5">
    <source>
        <dbReference type="ARBA" id="ARBA00023212"/>
    </source>
</evidence>
<protein>
    <recommendedName>
        <fullName evidence="6">Profilin</fullName>
    </recommendedName>
</protein>
<dbReference type="GO" id="GO:0005856">
    <property type="term" value="C:cytoskeleton"/>
    <property type="evidence" value="ECO:0007669"/>
    <property type="project" value="UniProtKB-SubCell"/>
</dbReference>
<dbReference type="GO" id="GO:0003785">
    <property type="term" value="F:actin monomer binding"/>
    <property type="evidence" value="ECO:0007669"/>
    <property type="project" value="TreeGrafter"/>
</dbReference>
<evidence type="ECO:0000256" key="4">
    <source>
        <dbReference type="ARBA" id="ARBA00023203"/>
    </source>
</evidence>
<proteinExistence type="inferred from homology"/>
<organism evidence="7 8">
    <name type="scientific">Acrasis kona</name>
    <dbReference type="NCBI Taxonomy" id="1008807"/>
    <lineage>
        <taxon>Eukaryota</taxon>
        <taxon>Discoba</taxon>
        <taxon>Heterolobosea</taxon>
        <taxon>Tetramitia</taxon>
        <taxon>Eutetramitia</taxon>
        <taxon>Acrasidae</taxon>
        <taxon>Acrasis</taxon>
    </lineage>
</organism>
<keyword evidence="8" id="KW-1185">Reference proteome</keyword>
<evidence type="ECO:0000313" key="7">
    <source>
        <dbReference type="EMBL" id="KAL0477480.1"/>
    </source>
</evidence>
<evidence type="ECO:0000256" key="6">
    <source>
        <dbReference type="RuleBase" id="RU003909"/>
    </source>
</evidence>
<dbReference type="PANTHER" id="PTHR11604:SF0">
    <property type="entry name" value="PROFILIN"/>
    <property type="match status" value="1"/>
</dbReference>
<dbReference type="InterPro" id="IPR005455">
    <property type="entry name" value="PFN_euk"/>
</dbReference>
<reference evidence="7 8" key="1">
    <citation type="submission" date="2024-03" db="EMBL/GenBank/DDBJ databases">
        <title>The Acrasis kona genome and developmental transcriptomes reveal deep origins of eukaryotic multicellular pathways.</title>
        <authorList>
            <person name="Sheikh S."/>
            <person name="Fu C.-J."/>
            <person name="Brown M.W."/>
            <person name="Baldauf S.L."/>
        </authorList>
    </citation>
    <scope>NUCLEOTIDE SEQUENCE [LARGE SCALE GENOMIC DNA]</scope>
    <source>
        <strain evidence="7 8">ATCC MYA-3509</strain>
    </source>
</reference>
<dbReference type="Gene3D" id="3.30.450.30">
    <property type="entry name" value="Dynein light chain 2a, cytoplasmic"/>
    <property type="match status" value="1"/>
</dbReference>
<dbReference type="Proteomes" id="UP001431209">
    <property type="component" value="Unassembled WGS sequence"/>
</dbReference>
<evidence type="ECO:0000256" key="2">
    <source>
        <dbReference type="ARBA" id="ARBA00010058"/>
    </source>
</evidence>
<keyword evidence="3" id="KW-0963">Cytoplasm</keyword>
<dbReference type="InterPro" id="IPR048278">
    <property type="entry name" value="PFN"/>
</dbReference>
<evidence type="ECO:0000256" key="1">
    <source>
        <dbReference type="ARBA" id="ARBA00004245"/>
    </source>
</evidence>
<gene>
    <name evidence="7" type="ORF">AKO1_008211</name>
</gene>
<keyword evidence="5" id="KW-0206">Cytoskeleton</keyword>
<keyword evidence="4 6" id="KW-0009">Actin-binding</keyword>
<dbReference type="Pfam" id="PF00235">
    <property type="entry name" value="Profilin"/>
    <property type="match status" value="1"/>
</dbReference>
<name>A0AAW2YKU3_9EUKA</name>